<dbReference type="SMART" id="SM00181">
    <property type="entry name" value="EGF"/>
    <property type="match status" value="3"/>
</dbReference>
<proteinExistence type="predicted"/>
<keyword evidence="9 11" id="KW-1015">Disulfide bond</keyword>
<keyword evidence="6" id="KW-0732">Signal</keyword>
<dbReference type="Gene3D" id="2.10.25.10">
    <property type="entry name" value="Laminin"/>
    <property type="match status" value="3"/>
</dbReference>
<evidence type="ECO:0000256" key="10">
    <source>
        <dbReference type="ARBA" id="ARBA00023180"/>
    </source>
</evidence>
<evidence type="ECO:0000313" key="14">
    <source>
        <dbReference type="EMBL" id="KAK2149235.1"/>
    </source>
</evidence>
<evidence type="ECO:0000256" key="5">
    <source>
        <dbReference type="ARBA" id="ARBA00022536"/>
    </source>
</evidence>
<comment type="caution">
    <text evidence="11">Lacks conserved residue(s) required for the propagation of feature annotation.</text>
</comment>
<dbReference type="InterPro" id="IPR001881">
    <property type="entry name" value="EGF-like_Ca-bd_dom"/>
</dbReference>
<evidence type="ECO:0000259" key="13">
    <source>
        <dbReference type="PROSITE" id="PS50026"/>
    </source>
</evidence>
<dbReference type="InterPro" id="IPR009030">
    <property type="entry name" value="Growth_fac_rcpt_cys_sf"/>
</dbReference>
<evidence type="ECO:0000256" key="2">
    <source>
        <dbReference type="ARBA" id="ARBA00004613"/>
    </source>
</evidence>
<sequence>MDVLFNISVFRVDEIDFRSCDLKRGSLVTKGSQSSQFAVAEEYLKTGNNYFIGFYGNTCDKQVANICDVNPCENNATCVGSDNNYTCICAPGYTGYHCEIDLCNPSPCQNATECIDLGHDFQCTCRPGFSGAHCEINVNECESNPCRNGGICRDTTAGYRCLCPEGISGIHCEYKRLDLPRLPTHDSVYHDPATSHIHINNLYIVAGTLAGALLIALSVLAGCYCKVHETYRIFFMKTSGYSRQHNSLRQKREYSARQVARQVEEPRPSIDAILEATSIGFEDNSLNAPLVNSLKPKRV</sequence>
<keyword evidence="12" id="KW-0812">Transmembrane</keyword>
<evidence type="ECO:0000256" key="3">
    <source>
        <dbReference type="ARBA" id="ARBA00022490"/>
    </source>
</evidence>
<dbReference type="FunFam" id="2.10.25.10:FF:000053">
    <property type="entry name" value="Slit guidance ligand 2"/>
    <property type="match status" value="1"/>
</dbReference>
<reference evidence="14" key="1">
    <citation type="journal article" date="2023" name="Mol. Biol. Evol.">
        <title>Third-Generation Sequencing Reveals the Adaptive Role of the Epigenome in Three Deep-Sea Polychaetes.</title>
        <authorList>
            <person name="Perez M."/>
            <person name="Aroh O."/>
            <person name="Sun Y."/>
            <person name="Lan Y."/>
            <person name="Juniper S.K."/>
            <person name="Young C.R."/>
            <person name="Angers B."/>
            <person name="Qian P.Y."/>
        </authorList>
    </citation>
    <scope>NUCLEOTIDE SEQUENCE</scope>
    <source>
        <strain evidence="14">P08H-3</strain>
    </source>
</reference>
<gene>
    <name evidence="14" type="ORF">LSH36_460g02011</name>
</gene>
<evidence type="ECO:0000256" key="11">
    <source>
        <dbReference type="PROSITE-ProRule" id="PRU00076"/>
    </source>
</evidence>
<dbReference type="GO" id="GO:0005737">
    <property type="term" value="C:cytoplasm"/>
    <property type="evidence" value="ECO:0007669"/>
    <property type="project" value="UniProtKB-SubCell"/>
</dbReference>
<comment type="subcellular location">
    <subcellularLocation>
        <location evidence="1">Cytoplasm</location>
    </subcellularLocation>
    <subcellularLocation>
        <location evidence="2">Secreted</location>
    </subcellularLocation>
</comment>
<keyword evidence="4" id="KW-0964">Secreted</keyword>
<dbReference type="InterPro" id="IPR000152">
    <property type="entry name" value="EGF-type_Asp/Asn_hydroxyl_site"/>
</dbReference>
<keyword evidence="3" id="KW-0963">Cytoplasm</keyword>
<dbReference type="GO" id="GO:0005576">
    <property type="term" value="C:extracellular region"/>
    <property type="evidence" value="ECO:0007669"/>
    <property type="project" value="UniProtKB-SubCell"/>
</dbReference>
<dbReference type="PRINTS" id="PR00010">
    <property type="entry name" value="EGFBLOOD"/>
</dbReference>
<evidence type="ECO:0000256" key="4">
    <source>
        <dbReference type="ARBA" id="ARBA00022525"/>
    </source>
</evidence>
<evidence type="ECO:0000256" key="8">
    <source>
        <dbReference type="ARBA" id="ARBA00022837"/>
    </source>
</evidence>
<keyword evidence="5 11" id="KW-0245">EGF-like domain</keyword>
<dbReference type="PROSITE" id="PS50026">
    <property type="entry name" value="EGF_3"/>
    <property type="match status" value="3"/>
</dbReference>
<dbReference type="Pfam" id="PF00008">
    <property type="entry name" value="EGF"/>
    <property type="match status" value="3"/>
</dbReference>
<dbReference type="PROSITE" id="PS01186">
    <property type="entry name" value="EGF_2"/>
    <property type="match status" value="2"/>
</dbReference>
<evidence type="ECO:0000256" key="9">
    <source>
        <dbReference type="ARBA" id="ARBA00023157"/>
    </source>
</evidence>
<dbReference type="Proteomes" id="UP001208570">
    <property type="component" value="Unassembled WGS sequence"/>
</dbReference>
<keyword evidence="12" id="KW-0472">Membrane</keyword>
<dbReference type="FunFam" id="2.10.25.10:FF:000004">
    <property type="entry name" value="Neurogenic locus notch 1"/>
    <property type="match status" value="1"/>
</dbReference>
<evidence type="ECO:0000313" key="15">
    <source>
        <dbReference type="Proteomes" id="UP001208570"/>
    </source>
</evidence>
<keyword evidence="15" id="KW-1185">Reference proteome</keyword>
<dbReference type="EMBL" id="JAODUP010000460">
    <property type="protein sequence ID" value="KAK2149235.1"/>
    <property type="molecule type" value="Genomic_DNA"/>
</dbReference>
<evidence type="ECO:0000256" key="6">
    <source>
        <dbReference type="ARBA" id="ARBA00022729"/>
    </source>
</evidence>
<evidence type="ECO:0000256" key="12">
    <source>
        <dbReference type="SAM" id="Phobius"/>
    </source>
</evidence>
<feature type="domain" description="EGF-like" evidence="13">
    <location>
        <begin position="63"/>
        <end position="99"/>
    </location>
</feature>
<dbReference type="CDD" id="cd00054">
    <property type="entry name" value="EGF_CA"/>
    <property type="match status" value="3"/>
</dbReference>
<keyword evidence="10" id="KW-0325">Glycoprotein</keyword>
<dbReference type="InterPro" id="IPR000742">
    <property type="entry name" value="EGF"/>
</dbReference>
<dbReference type="SMART" id="SM00179">
    <property type="entry name" value="EGF_CA"/>
    <property type="match status" value="3"/>
</dbReference>
<dbReference type="SUPFAM" id="SSF57184">
    <property type="entry name" value="Growth factor receptor domain"/>
    <property type="match status" value="1"/>
</dbReference>
<protein>
    <recommendedName>
        <fullName evidence="13">EGF-like domain-containing protein</fullName>
    </recommendedName>
</protein>
<organism evidence="14 15">
    <name type="scientific">Paralvinella palmiformis</name>
    <dbReference type="NCBI Taxonomy" id="53620"/>
    <lineage>
        <taxon>Eukaryota</taxon>
        <taxon>Metazoa</taxon>
        <taxon>Spiralia</taxon>
        <taxon>Lophotrochozoa</taxon>
        <taxon>Annelida</taxon>
        <taxon>Polychaeta</taxon>
        <taxon>Sedentaria</taxon>
        <taxon>Canalipalpata</taxon>
        <taxon>Terebellida</taxon>
        <taxon>Terebelliformia</taxon>
        <taxon>Alvinellidae</taxon>
        <taxon>Paralvinella</taxon>
    </lineage>
</organism>
<keyword evidence="8" id="KW-0106">Calcium</keyword>
<name>A0AAD9JB58_9ANNE</name>
<feature type="domain" description="EGF-like" evidence="13">
    <location>
        <begin position="137"/>
        <end position="173"/>
    </location>
</feature>
<evidence type="ECO:0000256" key="1">
    <source>
        <dbReference type="ARBA" id="ARBA00004496"/>
    </source>
</evidence>
<feature type="domain" description="EGF-like" evidence="13">
    <location>
        <begin position="100"/>
        <end position="135"/>
    </location>
</feature>
<comment type="caution">
    <text evidence="14">The sequence shown here is derived from an EMBL/GenBank/DDBJ whole genome shotgun (WGS) entry which is preliminary data.</text>
</comment>
<evidence type="ECO:0000256" key="7">
    <source>
        <dbReference type="ARBA" id="ARBA00022737"/>
    </source>
</evidence>
<dbReference type="PROSITE" id="PS00022">
    <property type="entry name" value="EGF_1"/>
    <property type="match status" value="3"/>
</dbReference>
<dbReference type="PANTHER" id="PTHR12916">
    <property type="entry name" value="CYTOCHROME C OXIDASE POLYPEPTIDE VIC-2"/>
    <property type="match status" value="1"/>
</dbReference>
<dbReference type="PROSITE" id="PS00010">
    <property type="entry name" value="ASX_HYDROXYL"/>
    <property type="match status" value="2"/>
</dbReference>
<dbReference type="PROSITE" id="PS01187">
    <property type="entry name" value="EGF_CA"/>
    <property type="match status" value="1"/>
</dbReference>
<dbReference type="GO" id="GO:0005509">
    <property type="term" value="F:calcium ion binding"/>
    <property type="evidence" value="ECO:0007669"/>
    <property type="project" value="InterPro"/>
</dbReference>
<feature type="disulfide bond" evidence="11">
    <location>
        <begin position="125"/>
        <end position="134"/>
    </location>
</feature>
<keyword evidence="7" id="KW-0677">Repeat</keyword>
<dbReference type="FunFam" id="2.10.25.10:FF:000425">
    <property type="entry name" value="Eyes shut homolog"/>
    <property type="match status" value="1"/>
</dbReference>
<dbReference type="PANTHER" id="PTHR12916:SF4">
    <property type="entry name" value="UNINFLATABLE, ISOFORM C"/>
    <property type="match status" value="1"/>
</dbReference>
<feature type="disulfide bond" evidence="11">
    <location>
        <begin position="163"/>
        <end position="172"/>
    </location>
</feature>
<feature type="disulfide bond" evidence="11">
    <location>
        <begin position="89"/>
        <end position="98"/>
    </location>
</feature>
<keyword evidence="12" id="KW-1133">Transmembrane helix</keyword>
<accession>A0AAD9JB58</accession>
<dbReference type="InterPro" id="IPR018097">
    <property type="entry name" value="EGF_Ca-bd_CS"/>
</dbReference>
<dbReference type="AlphaFoldDB" id="A0AAD9JB58"/>
<feature type="transmembrane region" description="Helical" evidence="12">
    <location>
        <begin position="202"/>
        <end position="227"/>
    </location>
</feature>